<gene>
    <name evidence="2" type="ORF">B0T14DRAFT_559729</name>
</gene>
<dbReference type="Proteomes" id="UP001175000">
    <property type="component" value="Unassembled WGS sequence"/>
</dbReference>
<protein>
    <submittedName>
        <fullName evidence="2">Uncharacterized protein</fullName>
    </submittedName>
</protein>
<organism evidence="2 3">
    <name type="scientific">Immersiella caudata</name>
    <dbReference type="NCBI Taxonomy" id="314043"/>
    <lineage>
        <taxon>Eukaryota</taxon>
        <taxon>Fungi</taxon>
        <taxon>Dikarya</taxon>
        <taxon>Ascomycota</taxon>
        <taxon>Pezizomycotina</taxon>
        <taxon>Sordariomycetes</taxon>
        <taxon>Sordariomycetidae</taxon>
        <taxon>Sordariales</taxon>
        <taxon>Lasiosphaeriaceae</taxon>
        <taxon>Immersiella</taxon>
    </lineage>
</organism>
<evidence type="ECO:0000313" key="3">
    <source>
        <dbReference type="Proteomes" id="UP001175000"/>
    </source>
</evidence>
<dbReference type="EMBL" id="JAULSU010000001">
    <property type="protein sequence ID" value="KAK0631996.1"/>
    <property type="molecule type" value="Genomic_DNA"/>
</dbReference>
<comment type="caution">
    <text evidence="2">The sequence shown here is derived from an EMBL/GenBank/DDBJ whole genome shotgun (WGS) entry which is preliminary data.</text>
</comment>
<accession>A0AA39XDK7</accession>
<keyword evidence="3" id="KW-1185">Reference proteome</keyword>
<sequence>MQIKLEPIPQLPTKPQVHSHKHHNTYNGSRHLPVAVRIKRSAAPRGFQHVHQDGCIHQYQRPRHCVYEVTLFYARNRACTIYRSREDFISLERGNTPWRGPVPLRSTARLDVNDLQRFLSEALAKRPNECAVEYFLRRRMGDCGS</sequence>
<dbReference type="AlphaFoldDB" id="A0AA39XDK7"/>
<name>A0AA39XDK7_9PEZI</name>
<evidence type="ECO:0000256" key="1">
    <source>
        <dbReference type="SAM" id="MobiDB-lite"/>
    </source>
</evidence>
<evidence type="ECO:0000313" key="2">
    <source>
        <dbReference type="EMBL" id="KAK0631996.1"/>
    </source>
</evidence>
<feature type="region of interest" description="Disordered" evidence="1">
    <location>
        <begin position="1"/>
        <end position="26"/>
    </location>
</feature>
<proteinExistence type="predicted"/>
<reference evidence="2" key="1">
    <citation type="submission" date="2023-06" db="EMBL/GenBank/DDBJ databases">
        <title>Genome-scale phylogeny and comparative genomics of the fungal order Sordariales.</title>
        <authorList>
            <consortium name="Lawrence Berkeley National Laboratory"/>
            <person name="Hensen N."/>
            <person name="Bonometti L."/>
            <person name="Westerberg I."/>
            <person name="Brannstrom I.O."/>
            <person name="Guillou S."/>
            <person name="Cros-Aarteil S."/>
            <person name="Calhoun S."/>
            <person name="Haridas S."/>
            <person name="Kuo A."/>
            <person name="Mondo S."/>
            <person name="Pangilinan J."/>
            <person name="Riley R."/>
            <person name="Labutti K."/>
            <person name="Andreopoulos B."/>
            <person name="Lipzen A."/>
            <person name="Chen C."/>
            <person name="Yanf M."/>
            <person name="Daum C."/>
            <person name="Ng V."/>
            <person name="Clum A."/>
            <person name="Steindorff A."/>
            <person name="Ohm R."/>
            <person name="Martin F."/>
            <person name="Silar P."/>
            <person name="Natvig D."/>
            <person name="Lalanne C."/>
            <person name="Gautier V."/>
            <person name="Ament-Velasquez S.L."/>
            <person name="Kruys A."/>
            <person name="Hutchinson M.I."/>
            <person name="Powell A.J."/>
            <person name="Barry K."/>
            <person name="Miller A.N."/>
            <person name="Grigoriev I.V."/>
            <person name="Debuchy R."/>
            <person name="Gladieux P."/>
            <person name="Thoren M.H."/>
            <person name="Johannesson H."/>
        </authorList>
    </citation>
    <scope>NUCLEOTIDE SEQUENCE</scope>
    <source>
        <strain evidence="2">CBS 606.72</strain>
    </source>
</reference>